<dbReference type="AlphaFoldDB" id="A0A401FVU1"/>
<evidence type="ECO:0000313" key="3">
    <source>
        <dbReference type="EMBL" id="GBC61080.1"/>
    </source>
</evidence>
<comment type="caution">
    <text evidence="3">The sequence shown here is derived from an EMBL/GenBank/DDBJ whole genome shotgun (WGS) entry which is preliminary data.</text>
</comment>
<dbReference type="InterPro" id="IPR002123">
    <property type="entry name" value="Plipid/glycerol_acylTrfase"/>
</dbReference>
<dbReference type="RefSeq" id="WP_166405020.1">
    <property type="nucleotide sequence ID" value="NZ_BEXT01000001.1"/>
</dbReference>
<sequence length="718" mass="81710">MNHFAYLTTSLAIKTLSGLSKANISIHGQENIPEGAKIFTINHFTRLETLFLPCYIYDLTGNTPVWSLADYTLFKGGLKRYLDRVGAISTRDPDRDLLIVKTLLTGEAAWIIFPEGRMVKNKKIFDRGRFLITHERGKRPPHTGAATLAIRTEYFRQRIRFMAEREPETAKRLTEIFQLSGTGDISPRPTSVVPVNVTYYPLRARENIISRMAANWFDDLPDRAVEEMMTEGTMLLSGVDVDIRFGPAIDIRAFMAETGLAHMIPATAKGRDEAALPPRRQLRKAARKLMQRHMGAIYQGTTVNHDHLFASVLKQMPYKTVDPDDLRRRVFLAANLDFDGMGIFCHNSLESDQIHLITDDRYQKAGQFMETVLEKRIVLRTARGLEKNRAFFSSLLDFHHIRLDNPVSVMANEVEPLTPLQREIRRLAWLPPFLIRRRTVKYLLRRAIADFESDYETFYSETESKPGAVGMPFFVRGETREIGVLLIHGYMAAPMEMADLAIYLGRRGVRLYVPRLRGHGTSPRDLATRTYGEWVASVDAGYAVIRNQCKKVFVGGFSTGAALALDLAARVDDIDGVFAVCPPRRLQDPSLRRNLAKDIWARLVDKVRGGEGIREEFIENLPENPHISYSRNPVSGIREVELLIDALEPKLSRIRIPALVIHSRRDPVADWQGSRRIFEMIGSEEKQYVLFNFDRHSILSGRGAHRVHRTIDDFIGDP</sequence>
<reference evidence="4" key="2">
    <citation type="submission" date="2019-01" db="EMBL/GenBank/DDBJ databases">
        <title>Genome sequence of Desulfonema ishimotonii strain Tokyo 01.</title>
        <authorList>
            <person name="Fukui M."/>
        </authorList>
    </citation>
    <scope>NUCLEOTIDE SEQUENCE [LARGE SCALE GENOMIC DNA]</scope>
    <source>
        <strain evidence="4">Tokyo 01</strain>
    </source>
</reference>
<feature type="domain" description="Phospholipid/glycerol acyltransferase" evidence="1">
    <location>
        <begin position="24"/>
        <end position="152"/>
    </location>
</feature>
<dbReference type="SUPFAM" id="SSF53474">
    <property type="entry name" value="alpha/beta-Hydrolases"/>
    <property type="match status" value="1"/>
</dbReference>
<dbReference type="InterPro" id="IPR022742">
    <property type="entry name" value="Hydrolase_4"/>
</dbReference>
<evidence type="ECO:0000259" key="1">
    <source>
        <dbReference type="Pfam" id="PF01553"/>
    </source>
</evidence>
<keyword evidence="3" id="KW-0012">Acyltransferase</keyword>
<dbReference type="InterPro" id="IPR050266">
    <property type="entry name" value="AB_hydrolase_sf"/>
</dbReference>
<dbReference type="Pfam" id="PF01553">
    <property type="entry name" value="Acyltransferase"/>
    <property type="match status" value="1"/>
</dbReference>
<dbReference type="PANTHER" id="PTHR43798">
    <property type="entry name" value="MONOACYLGLYCEROL LIPASE"/>
    <property type="match status" value="1"/>
</dbReference>
<keyword evidence="3" id="KW-0808">Transferase</keyword>
<dbReference type="InterPro" id="IPR029058">
    <property type="entry name" value="AB_hydrolase_fold"/>
</dbReference>
<evidence type="ECO:0000313" key="4">
    <source>
        <dbReference type="Proteomes" id="UP000288096"/>
    </source>
</evidence>
<dbReference type="EMBL" id="BEXT01000001">
    <property type="protein sequence ID" value="GBC61080.1"/>
    <property type="molecule type" value="Genomic_DNA"/>
</dbReference>
<accession>A0A401FVU1</accession>
<dbReference type="Proteomes" id="UP000288096">
    <property type="component" value="Unassembled WGS sequence"/>
</dbReference>
<feature type="domain" description="Serine aminopeptidase S33" evidence="2">
    <location>
        <begin position="484"/>
        <end position="699"/>
    </location>
</feature>
<dbReference type="Pfam" id="PF12146">
    <property type="entry name" value="Hydrolase_4"/>
    <property type="match status" value="1"/>
</dbReference>
<protein>
    <submittedName>
        <fullName evidence="3">Glycerol acyltransferase</fullName>
    </submittedName>
</protein>
<name>A0A401FVU1_9BACT</name>
<evidence type="ECO:0000259" key="2">
    <source>
        <dbReference type="Pfam" id="PF12146"/>
    </source>
</evidence>
<organism evidence="3 4">
    <name type="scientific">Desulfonema ishimotonii</name>
    <dbReference type="NCBI Taxonomy" id="45657"/>
    <lineage>
        <taxon>Bacteria</taxon>
        <taxon>Pseudomonadati</taxon>
        <taxon>Thermodesulfobacteriota</taxon>
        <taxon>Desulfobacteria</taxon>
        <taxon>Desulfobacterales</taxon>
        <taxon>Desulfococcaceae</taxon>
        <taxon>Desulfonema</taxon>
    </lineage>
</organism>
<gene>
    <name evidence="3" type="ORF">DENIS_2040</name>
</gene>
<keyword evidence="4" id="KW-1185">Reference proteome</keyword>
<dbReference type="GO" id="GO:0016746">
    <property type="term" value="F:acyltransferase activity"/>
    <property type="evidence" value="ECO:0007669"/>
    <property type="project" value="UniProtKB-KW"/>
</dbReference>
<proteinExistence type="predicted"/>
<dbReference type="Gene3D" id="3.40.50.1820">
    <property type="entry name" value="alpha/beta hydrolase"/>
    <property type="match status" value="1"/>
</dbReference>
<reference evidence="4" key="1">
    <citation type="submission" date="2017-11" db="EMBL/GenBank/DDBJ databases">
        <authorList>
            <person name="Watanabe M."/>
            <person name="Kojima H."/>
        </authorList>
    </citation>
    <scope>NUCLEOTIDE SEQUENCE [LARGE SCALE GENOMIC DNA]</scope>
    <source>
        <strain evidence="4">Tokyo 01</strain>
    </source>
</reference>